<reference evidence="1 2" key="1">
    <citation type="submission" date="2015-08" db="EMBL/GenBank/DDBJ databases">
        <title>The complete genome sequence of Bacillus beveridgei MLTeJB.</title>
        <authorList>
            <person name="Hanson T.E."/>
            <person name="Mesa C."/>
            <person name="Basesman S.M."/>
            <person name="Oremland R.S."/>
        </authorList>
    </citation>
    <scope>NUCLEOTIDE SEQUENCE [LARGE SCALE GENOMIC DNA]</scope>
    <source>
        <strain evidence="1 2">MLTeJB</strain>
    </source>
</reference>
<dbReference type="RefSeq" id="WP_069365312.1">
    <property type="nucleotide sequence ID" value="NZ_CP012502.1"/>
</dbReference>
<name>A0A1D7QWG1_9BACI</name>
<sequence>MNNKSDLLDEMRMEIGLSYDYAKNRDDFIIRILSAIHDISNGCAKVHLYGFERNGLKRLIHHFDSQNNENIQPDTTGYQRLAEYGHLVVTERNGQQIFMIPVIEGGRIHFLIEIILADEHYEVTDEDFIFAEELVHFIKAKGRRFQ</sequence>
<dbReference type="Proteomes" id="UP000094463">
    <property type="component" value="Chromosome"/>
</dbReference>
<gene>
    <name evidence="1" type="ORF">BBEV_1957</name>
</gene>
<proteinExistence type="predicted"/>
<dbReference type="EMBL" id="CP012502">
    <property type="protein sequence ID" value="AOM83318.1"/>
    <property type="molecule type" value="Genomic_DNA"/>
</dbReference>
<evidence type="ECO:0000313" key="2">
    <source>
        <dbReference type="Proteomes" id="UP000094463"/>
    </source>
</evidence>
<keyword evidence="2" id="KW-1185">Reference proteome</keyword>
<organism evidence="1 2">
    <name type="scientific">Salisediminibacterium beveridgei</name>
    <dbReference type="NCBI Taxonomy" id="632773"/>
    <lineage>
        <taxon>Bacteria</taxon>
        <taxon>Bacillati</taxon>
        <taxon>Bacillota</taxon>
        <taxon>Bacilli</taxon>
        <taxon>Bacillales</taxon>
        <taxon>Bacillaceae</taxon>
        <taxon>Salisediminibacterium</taxon>
    </lineage>
</organism>
<evidence type="ECO:0000313" key="1">
    <source>
        <dbReference type="EMBL" id="AOM83318.1"/>
    </source>
</evidence>
<dbReference type="KEGG" id="bbev:BBEV_1957"/>
<accession>A0A1D7QWG1</accession>
<protein>
    <recommendedName>
        <fullName evidence="3">GAF domain-containing protein</fullName>
    </recommendedName>
</protein>
<evidence type="ECO:0008006" key="3">
    <source>
        <dbReference type="Google" id="ProtNLM"/>
    </source>
</evidence>
<dbReference type="OrthoDB" id="2988533at2"/>
<dbReference type="AlphaFoldDB" id="A0A1D7QWG1"/>
<dbReference type="STRING" id="632773.BBEV_1957"/>